<dbReference type="EMBL" id="JAWXVG010000001">
    <property type="protein sequence ID" value="MDX6180645.1"/>
    <property type="molecule type" value="Genomic_DNA"/>
</dbReference>
<gene>
    <name evidence="1" type="ORF">SGQ18_00665</name>
</gene>
<protein>
    <submittedName>
        <fullName evidence="1">Uncharacterized protein</fullName>
    </submittedName>
</protein>
<reference evidence="1 2" key="1">
    <citation type="submission" date="2023-11" db="EMBL/GenBank/DDBJ databases">
        <title>Unpublished Manusciprt.</title>
        <authorList>
            <person name="Saticioglu I.B."/>
            <person name="Ay H."/>
            <person name="Ajmi N."/>
            <person name="Altun S."/>
            <person name="Duman M."/>
        </authorList>
    </citation>
    <scope>NUCLEOTIDE SEQUENCE [LARGE SCALE GENOMIC DNA]</scope>
    <source>
        <strain evidence="1 2">Fl-33</strain>
    </source>
</reference>
<sequence>MKFLAVNHLETMINTIIAYDNIDYQIGDYFNRSYLHLDELKNDESISITGVDGNNCLETNINNLIPTFNQNPFVFVGLSHGTDDGLSLRAVDYYVKENNANLFSNSFFYSTACHIGRSLGKVLVSHDCKCFIGYTDVSEVPLVEAYEDLFIECELHALKNFFLTTKSVQVLYDEMIAFTDAKIIELANGADILDAMALIRNRDCMVIIGEDANKLLTRLDFEV</sequence>
<dbReference type="RefSeq" id="WP_229975366.1">
    <property type="nucleotide sequence ID" value="NZ_CP087133.1"/>
</dbReference>
<dbReference type="Proteomes" id="UP001278738">
    <property type="component" value="Unassembled WGS sequence"/>
</dbReference>
<name>A0ABU4QWM4_9FLAO</name>
<keyword evidence="2" id="KW-1185">Reference proteome</keyword>
<evidence type="ECO:0000313" key="2">
    <source>
        <dbReference type="Proteomes" id="UP001278738"/>
    </source>
</evidence>
<proteinExistence type="predicted"/>
<accession>A0ABU4QWM4</accession>
<evidence type="ECO:0000313" key="1">
    <source>
        <dbReference type="EMBL" id="MDX6180645.1"/>
    </source>
</evidence>
<organism evidence="1 2">
    <name type="scientific">Flavobacterium flavipigmentatum</name>
    <dbReference type="NCBI Taxonomy" id="2893884"/>
    <lineage>
        <taxon>Bacteria</taxon>
        <taxon>Pseudomonadati</taxon>
        <taxon>Bacteroidota</taxon>
        <taxon>Flavobacteriia</taxon>
        <taxon>Flavobacteriales</taxon>
        <taxon>Flavobacteriaceae</taxon>
        <taxon>Flavobacterium</taxon>
    </lineage>
</organism>
<comment type="caution">
    <text evidence="1">The sequence shown here is derived from an EMBL/GenBank/DDBJ whole genome shotgun (WGS) entry which is preliminary data.</text>
</comment>